<sequence>MDAIISPTSLPYEEAKTFCLEHNGTMLEMKIDTFMPIPDHIHRQTFLYWIKAEYSLDLEGLEINEEFRENIQNKLDLAKTKPGYIFFMYKECISQDRCSFCLYNDLSSGSKWREFEFVCADKVYDDGKVLVQVASEPDCDILQLNTTFVEKNKLFLGNDKNPYWKRVDNIKGTTSRPILSGYFEKGGETGDIPWCRNNPNYLQGAYIYKGEVFLGNRAKKAYAVCLR</sequence>
<reference evidence="1 2" key="1">
    <citation type="submission" date="2021-04" db="EMBL/GenBank/DDBJ databases">
        <authorList>
            <person name="Bliznina A."/>
        </authorList>
    </citation>
    <scope>NUCLEOTIDE SEQUENCE [LARGE SCALE GENOMIC DNA]</scope>
</reference>
<protein>
    <submittedName>
        <fullName evidence="1">Oidioi.mRNA.OKI2018_I69.chr2.g4093.t1.cds</fullName>
    </submittedName>
</protein>
<dbReference type="Proteomes" id="UP001158576">
    <property type="component" value="Chromosome 2"/>
</dbReference>
<dbReference type="EMBL" id="OU015567">
    <property type="protein sequence ID" value="CAG5109573.1"/>
    <property type="molecule type" value="Genomic_DNA"/>
</dbReference>
<gene>
    <name evidence="1" type="ORF">OKIOD_LOCUS12858</name>
</gene>
<organism evidence="1 2">
    <name type="scientific">Oikopleura dioica</name>
    <name type="common">Tunicate</name>
    <dbReference type="NCBI Taxonomy" id="34765"/>
    <lineage>
        <taxon>Eukaryota</taxon>
        <taxon>Metazoa</taxon>
        <taxon>Chordata</taxon>
        <taxon>Tunicata</taxon>
        <taxon>Appendicularia</taxon>
        <taxon>Copelata</taxon>
        <taxon>Oikopleuridae</taxon>
        <taxon>Oikopleura</taxon>
    </lineage>
</organism>
<evidence type="ECO:0000313" key="1">
    <source>
        <dbReference type="EMBL" id="CAG5109573.1"/>
    </source>
</evidence>
<name>A0ABN7T2P7_OIKDI</name>
<evidence type="ECO:0000313" key="2">
    <source>
        <dbReference type="Proteomes" id="UP001158576"/>
    </source>
</evidence>
<proteinExistence type="predicted"/>
<keyword evidence="2" id="KW-1185">Reference proteome</keyword>
<accession>A0ABN7T2P7</accession>